<keyword evidence="1" id="KW-0472">Membrane</keyword>
<dbReference type="RefSeq" id="WP_115897449.1">
    <property type="nucleotide sequence ID" value="NZ_QUNG01000005.1"/>
</dbReference>
<keyword evidence="1" id="KW-1133">Transmembrane helix</keyword>
<dbReference type="InterPro" id="IPR007065">
    <property type="entry name" value="HPP"/>
</dbReference>
<comment type="caution">
    <text evidence="3">The sequence shown here is derived from an EMBL/GenBank/DDBJ whole genome shotgun (WGS) entry which is preliminary data.</text>
</comment>
<evidence type="ECO:0000256" key="1">
    <source>
        <dbReference type="SAM" id="Phobius"/>
    </source>
</evidence>
<dbReference type="PANTHER" id="PTHR33741">
    <property type="entry name" value="TRANSMEMBRANE PROTEIN DDB_G0269096-RELATED"/>
    <property type="match status" value="1"/>
</dbReference>
<gene>
    <name evidence="3" type="ORF">DFP81_105130</name>
</gene>
<feature type="transmembrane region" description="Helical" evidence="1">
    <location>
        <begin position="167"/>
        <end position="191"/>
    </location>
</feature>
<evidence type="ECO:0000313" key="4">
    <source>
        <dbReference type="Proteomes" id="UP000256542"/>
    </source>
</evidence>
<dbReference type="EMBL" id="QUNG01000005">
    <property type="protein sequence ID" value="REG83764.1"/>
    <property type="molecule type" value="Genomic_DNA"/>
</dbReference>
<dbReference type="OrthoDB" id="9811720at2"/>
<name>A0A3E0DLV7_9GAMM</name>
<feature type="transmembrane region" description="Helical" evidence="1">
    <location>
        <begin position="15"/>
        <end position="34"/>
    </location>
</feature>
<dbReference type="InterPro" id="IPR058581">
    <property type="entry name" value="TM_HPP"/>
</dbReference>
<dbReference type="AlphaFoldDB" id="A0A3E0DLV7"/>
<reference evidence="3 4" key="1">
    <citation type="submission" date="2018-08" db="EMBL/GenBank/DDBJ databases">
        <title>Genomic Encyclopedia of Type Strains, Phase III (KMG-III): the genomes of soil and plant-associated and newly described type strains.</title>
        <authorList>
            <person name="Whitman W."/>
        </authorList>
    </citation>
    <scope>NUCLEOTIDE SEQUENCE [LARGE SCALE GENOMIC DNA]</scope>
    <source>
        <strain evidence="3 4">CECT 7375</strain>
    </source>
</reference>
<evidence type="ECO:0000313" key="3">
    <source>
        <dbReference type="EMBL" id="REG83764.1"/>
    </source>
</evidence>
<dbReference type="PANTHER" id="PTHR33741:SF5">
    <property type="entry name" value="TRANSMEMBRANE PROTEIN DDB_G0269096-RELATED"/>
    <property type="match status" value="1"/>
</dbReference>
<dbReference type="Proteomes" id="UP000256542">
    <property type="component" value="Unassembled WGS sequence"/>
</dbReference>
<organism evidence="3 4">
    <name type="scientific">Marinomonas pollencensis</name>
    <dbReference type="NCBI Taxonomy" id="491954"/>
    <lineage>
        <taxon>Bacteria</taxon>
        <taxon>Pseudomonadati</taxon>
        <taxon>Pseudomonadota</taxon>
        <taxon>Gammaproteobacteria</taxon>
        <taxon>Oceanospirillales</taxon>
        <taxon>Oceanospirillaceae</taxon>
        <taxon>Marinomonas</taxon>
    </lineage>
</organism>
<protein>
    <submittedName>
        <fullName evidence="3">HPP family protein</fullName>
    </submittedName>
</protein>
<keyword evidence="4" id="KW-1185">Reference proteome</keyword>
<dbReference type="Pfam" id="PF04982">
    <property type="entry name" value="TM_HPP"/>
    <property type="match status" value="1"/>
</dbReference>
<keyword evidence="1" id="KW-0812">Transmembrane</keyword>
<sequence>MFNIHYTDLKEFRTIATQLFTLVYVFFIMQLSFVKTFCQFIGVEANRTSHLERIVSGITTCLAIAIVAFVTQWSLSTDAHILFFASTAATAFLVFALPHGALSQPWPALAGQTLSVVVGVGFASVLDSSLLTAALAVGVTVILMHYLGCLHPPGGATAFYFVTNLPQINLAQSVLVFIVNILIILALAMVINNLFHWRRYPLFWLNRKSTEKHAHQVAANLEQFNVEDLHQVLQQQDVFVDVSLDELQSIYDAAHTIAEQRRAAEASTKAKRKFLTAA</sequence>
<proteinExistence type="predicted"/>
<feature type="transmembrane region" description="Helical" evidence="1">
    <location>
        <begin position="81"/>
        <end position="102"/>
    </location>
</feature>
<feature type="domain" description="HPP transmembrane region" evidence="2">
    <location>
        <begin position="47"/>
        <end position="201"/>
    </location>
</feature>
<evidence type="ECO:0000259" key="2">
    <source>
        <dbReference type="Pfam" id="PF04982"/>
    </source>
</evidence>
<feature type="transmembrane region" description="Helical" evidence="1">
    <location>
        <begin position="114"/>
        <end position="147"/>
    </location>
</feature>
<feature type="transmembrane region" description="Helical" evidence="1">
    <location>
        <begin position="54"/>
        <end position="75"/>
    </location>
</feature>
<accession>A0A3E0DLV7</accession>